<keyword evidence="8 14" id="KW-0675">Receptor</keyword>
<dbReference type="InterPro" id="IPR036942">
    <property type="entry name" value="Beta-barrel_TonB_sf"/>
</dbReference>
<keyword evidence="4 10" id="KW-0812">Transmembrane</keyword>
<dbReference type="PROSITE" id="PS52016">
    <property type="entry name" value="TONB_DEPENDENT_REC_3"/>
    <property type="match status" value="1"/>
</dbReference>
<sequence length="789" mass="89968">MRILVTILFILLSFSVFSQERYHVAGLVLDENNMPVPGSYVQTENEQTVTDNNGRFVFNQITAGHTQLSVSFMGYKTFDTLLIVNGHKHLRINLTPDNIHLSEVEVRGNNMQTAPGLSRETIFAEQLHRQFNGTLVRSLERQSGFNTMDIGAAASKPVIRGMGFNRVVVVNNGLKQEGQQWGADHGLEIDPFLSEQVEIIKGAASLEHGSDAIGGILKISNRRPPDEGISGSFHLLGKSVNETVGGSLFLQGRHNRLFFKSRLTLMEYGDYRIPTDSIVYLTRNIPIHNRRLKNSAGHDYNLFFQAGYLGEFWRTSITASRVWQKSGFFPGAHGIPDLRRVKDDGNYRNIELPHQNVEHISMTSNTTIHTPHSTIMLDLGVQNNHRQEWAEFHTHFGNQPPPQTNPDLELDFNLITYSANGRWNFRFTPNHAITTGIQSQWQKNETDGYAFLLPEYKRSANGAFIKYDYEPNRRWKFNGGIRYDLISLETKGYFDPILQQYMLNQGRSAETAAFYATRAIETDRKFNNYSWLVGATWNAGQNIKLSLNLGESFRAPTAIELGANGVHHGSFRHELGDPHLSPERGFFADVTMNYKTYRRQISVSPYVYHFSNYIFLRPTGEWSYLPHTGQIFRFSESEAVMSGVEISYFEELHPGWEIEINAEWLYNQQIAQTNNAAYPLPFSPPANGFIELTRLFRYSTNDTRVRLSLNSRVAASQNRIARNEKTTPGYILFGSAISVPFRISGLNSELNLTGHNLLNKRYYNHISFYRNLEIPEPGRNIQLLLKIEF</sequence>
<dbReference type="InterPro" id="IPR039426">
    <property type="entry name" value="TonB-dep_rcpt-like"/>
</dbReference>
<organism evidence="14 15">
    <name type="scientific">Natronoflexus pectinivorans</name>
    <dbReference type="NCBI Taxonomy" id="682526"/>
    <lineage>
        <taxon>Bacteria</taxon>
        <taxon>Pseudomonadati</taxon>
        <taxon>Bacteroidota</taxon>
        <taxon>Bacteroidia</taxon>
        <taxon>Marinilabiliales</taxon>
        <taxon>Marinilabiliaceae</taxon>
        <taxon>Natronoflexus</taxon>
    </lineage>
</organism>
<evidence type="ECO:0000313" key="15">
    <source>
        <dbReference type="Proteomes" id="UP000295221"/>
    </source>
</evidence>
<evidence type="ECO:0000256" key="11">
    <source>
        <dbReference type="RuleBase" id="RU003357"/>
    </source>
</evidence>
<comment type="caution">
    <text evidence="14">The sequence shown here is derived from an EMBL/GenBank/DDBJ whole genome shotgun (WGS) entry which is preliminary data.</text>
</comment>
<keyword evidence="3 10" id="KW-1134">Transmembrane beta strand</keyword>
<gene>
    <name evidence="14" type="ORF">EV194_102266</name>
</gene>
<dbReference type="InterPro" id="IPR037066">
    <property type="entry name" value="Plug_dom_sf"/>
</dbReference>
<keyword evidence="9 10" id="KW-0998">Cell outer membrane</keyword>
<keyword evidence="2 10" id="KW-0813">Transport</keyword>
<evidence type="ECO:0000259" key="12">
    <source>
        <dbReference type="Pfam" id="PF00593"/>
    </source>
</evidence>
<evidence type="ECO:0000256" key="2">
    <source>
        <dbReference type="ARBA" id="ARBA00022448"/>
    </source>
</evidence>
<keyword evidence="6 11" id="KW-0798">TonB box</keyword>
<evidence type="ECO:0000256" key="9">
    <source>
        <dbReference type="ARBA" id="ARBA00023237"/>
    </source>
</evidence>
<dbReference type="Gene3D" id="2.60.40.1120">
    <property type="entry name" value="Carboxypeptidase-like, regulatory domain"/>
    <property type="match status" value="1"/>
</dbReference>
<comment type="subcellular location">
    <subcellularLocation>
        <location evidence="1 10">Cell outer membrane</location>
        <topology evidence="1 10">Multi-pass membrane protein</topology>
    </subcellularLocation>
</comment>
<dbReference type="GO" id="GO:0009279">
    <property type="term" value="C:cell outer membrane"/>
    <property type="evidence" value="ECO:0007669"/>
    <property type="project" value="UniProtKB-SubCell"/>
</dbReference>
<feature type="domain" description="TonB-dependent receptor-like beta-barrel" evidence="12">
    <location>
        <begin position="341"/>
        <end position="757"/>
    </location>
</feature>
<dbReference type="PANTHER" id="PTHR30069:SF29">
    <property type="entry name" value="HEMOGLOBIN AND HEMOGLOBIN-HAPTOGLOBIN-BINDING PROTEIN 1-RELATED"/>
    <property type="match status" value="1"/>
</dbReference>
<name>A0A4R2GM77_9BACT</name>
<dbReference type="InterPro" id="IPR008969">
    <property type="entry name" value="CarboxyPept-like_regulatory"/>
</dbReference>
<comment type="similarity">
    <text evidence="10 11">Belongs to the TonB-dependent receptor family.</text>
</comment>
<evidence type="ECO:0000256" key="7">
    <source>
        <dbReference type="ARBA" id="ARBA00023136"/>
    </source>
</evidence>
<dbReference type="RefSeq" id="WP_132432654.1">
    <property type="nucleotide sequence ID" value="NZ_SLWK01000002.1"/>
</dbReference>
<keyword evidence="5" id="KW-0732">Signal</keyword>
<dbReference type="Gene3D" id="2.40.170.20">
    <property type="entry name" value="TonB-dependent receptor, beta-barrel domain"/>
    <property type="match status" value="1"/>
</dbReference>
<evidence type="ECO:0000256" key="8">
    <source>
        <dbReference type="ARBA" id="ARBA00023170"/>
    </source>
</evidence>
<keyword evidence="15" id="KW-1185">Reference proteome</keyword>
<dbReference type="GO" id="GO:0015344">
    <property type="term" value="F:siderophore uptake transmembrane transporter activity"/>
    <property type="evidence" value="ECO:0007669"/>
    <property type="project" value="TreeGrafter"/>
</dbReference>
<dbReference type="SUPFAM" id="SSF56935">
    <property type="entry name" value="Porins"/>
    <property type="match status" value="1"/>
</dbReference>
<evidence type="ECO:0000256" key="6">
    <source>
        <dbReference type="ARBA" id="ARBA00023077"/>
    </source>
</evidence>
<feature type="domain" description="TonB-dependent receptor plug" evidence="13">
    <location>
        <begin position="118"/>
        <end position="216"/>
    </location>
</feature>
<proteinExistence type="inferred from homology"/>
<protein>
    <submittedName>
        <fullName evidence="14">Iron complex outermembrane receptor protein</fullName>
    </submittedName>
</protein>
<dbReference type="InterPro" id="IPR000531">
    <property type="entry name" value="Beta-barrel_TonB"/>
</dbReference>
<dbReference type="EMBL" id="SLWK01000002">
    <property type="protein sequence ID" value="TCO09837.1"/>
    <property type="molecule type" value="Genomic_DNA"/>
</dbReference>
<dbReference type="AlphaFoldDB" id="A0A4R2GM77"/>
<evidence type="ECO:0000256" key="1">
    <source>
        <dbReference type="ARBA" id="ARBA00004571"/>
    </source>
</evidence>
<keyword evidence="7 10" id="KW-0472">Membrane</keyword>
<dbReference type="GO" id="GO:0044718">
    <property type="term" value="P:siderophore transmembrane transport"/>
    <property type="evidence" value="ECO:0007669"/>
    <property type="project" value="TreeGrafter"/>
</dbReference>
<dbReference type="Pfam" id="PF07715">
    <property type="entry name" value="Plug"/>
    <property type="match status" value="1"/>
</dbReference>
<evidence type="ECO:0000259" key="13">
    <source>
        <dbReference type="Pfam" id="PF07715"/>
    </source>
</evidence>
<dbReference type="PANTHER" id="PTHR30069">
    <property type="entry name" value="TONB-DEPENDENT OUTER MEMBRANE RECEPTOR"/>
    <property type="match status" value="1"/>
</dbReference>
<dbReference type="InterPro" id="IPR012910">
    <property type="entry name" value="Plug_dom"/>
</dbReference>
<dbReference type="Pfam" id="PF00593">
    <property type="entry name" value="TonB_dep_Rec_b-barrel"/>
    <property type="match status" value="1"/>
</dbReference>
<evidence type="ECO:0000313" key="14">
    <source>
        <dbReference type="EMBL" id="TCO09837.1"/>
    </source>
</evidence>
<accession>A0A4R2GM77</accession>
<dbReference type="Gene3D" id="2.170.130.10">
    <property type="entry name" value="TonB-dependent receptor, plug domain"/>
    <property type="match status" value="1"/>
</dbReference>
<dbReference type="Proteomes" id="UP000295221">
    <property type="component" value="Unassembled WGS sequence"/>
</dbReference>
<dbReference type="OrthoDB" id="9795928at2"/>
<evidence type="ECO:0000256" key="10">
    <source>
        <dbReference type="PROSITE-ProRule" id="PRU01360"/>
    </source>
</evidence>
<dbReference type="Pfam" id="PF13715">
    <property type="entry name" value="CarbopepD_reg_2"/>
    <property type="match status" value="1"/>
</dbReference>
<evidence type="ECO:0000256" key="3">
    <source>
        <dbReference type="ARBA" id="ARBA00022452"/>
    </source>
</evidence>
<evidence type="ECO:0000256" key="4">
    <source>
        <dbReference type="ARBA" id="ARBA00022692"/>
    </source>
</evidence>
<dbReference type="SUPFAM" id="SSF49464">
    <property type="entry name" value="Carboxypeptidase regulatory domain-like"/>
    <property type="match status" value="1"/>
</dbReference>
<reference evidence="14 15" key="1">
    <citation type="submission" date="2019-03" db="EMBL/GenBank/DDBJ databases">
        <title>Genomic Encyclopedia of Type Strains, Phase IV (KMG-IV): sequencing the most valuable type-strain genomes for metagenomic binning, comparative biology and taxonomic classification.</title>
        <authorList>
            <person name="Goeker M."/>
        </authorList>
    </citation>
    <scope>NUCLEOTIDE SEQUENCE [LARGE SCALE GENOMIC DNA]</scope>
    <source>
        <strain evidence="14 15">DSM 24179</strain>
    </source>
</reference>
<evidence type="ECO:0000256" key="5">
    <source>
        <dbReference type="ARBA" id="ARBA00022729"/>
    </source>
</evidence>